<name>A0ABR9UT05_9CHRO</name>
<organism evidence="1 2">
    <name type="scientific">Gloeocapsopsis crepidinum LEGE 06123</name>
    <dbReference type="NCBI Taxonomy" id="588587"/>
    <lineage>
        <taxon>Bacteria</taxon>
        <taxon>Bacillati</taxon>
        <taxon>Cyanobacteriota</taxon>
        <taxon>Cyanophyceae</taxon>
        <taxon>Oscillatoriophycideae</taxon>
        <taxon>Chroococcales</taxon>
        <taxon>Chroococcaceae</taxon>
        <taxon>Gloeocapsopsis</taxon>
    </lineage>
</organism>
<sequence>MPEPDNFTPQEQLQDTTKRVANRIIREYFKDVISLENDLDLTTPRQALLKACLHREDDSLLLTIARNQLFSQYTTYTRDQFPIVAGSLLDEIDASVTYKPKITLVFREDLDDVEAGYKPVEMETSWRLVNETNQTITKTELTTIANKIKANFGTGGGYIFRKGRKLVYYKKKTQGYQFQLLARDLATGKDLIREILSMNGHSLESKALSVSEVDDELEAFPYNPGTQTILGKRKPKPRRRPMTNVRFRYAYATIAEWGAPVYLYSRSYYTPDSLVN</sequence>
<reference evidence="1 2" key="1">
    <citation type="submission" date="2020-10" db="EMBL/GenBank/DDBJ databases">
        <authorList>
            <person name="Castelo-Branco R."/>
            <person name="Eusebio N."/>
            <person name="Adriana R."/>
            <person name="Vieira A."/>
            <person name="Brugerolle De Fraissinette N."/>
            <person name="Rezende De Castro R."/>
            <person name="Schneider M.P."/>
            <person name="Vasconcelos V."/>
            <person name="Leao P.N."/>
        </authorList>
    </citation>
    <scope>NUCLEOTIDE SEQUENCE [LARGE SCALE GENOMIC DNA]</scope>
    <source>
        <strain evidence="1 2">LEGE 06123</strain>
    </source>
</reference>
<evidence type="ECO:0000313" key="2">
    <source>
        <dbReference type="Proteomes" id="UP000651156"/>
    </source>
</evidence>
<dbReference type="RefSeq" id="WP_193932547.1">
    <property type="nucleotide sequence ID" value="NZ_CAWPMZ010000062.1"/>
</dbReference>
<dbReference type="EMBL" id="JADEWN010000032">
    <property type="protein sequence ID" value="MBE9191402.1"/>
    <property type="molecule type" value="Genomic_DNA"/>
</dbReference>
<evidence type="ECO:0000313" key="1">
    <source>
        <dbReference type="EMBL" id="MBE9191402.1"/>
    </source>
</evidence>
<accession>A0ABR9UT05</accession>
<keyword evidence="2" id="KW-1185">Reference proteome</keyword>
<gene>
    <name evidence="1" type="ORF">IQ230_13810</name>
</gene>
<protein>
    <submittedName>
        <fullName evidence="1">Uncharacterized protein</fullName>
    </submittedName>
</protein>
<proteinExistence type="predicted"/>
<comment type="caution">
    <text evidence="1">The sequence shown here is derived from an EMBL/GenBank/DDBJ whole genome shotgun (WGS) entry which is preliminary data.</text>
</comment>
<dbReference type="Proteomes" id="UP000651156">
    <property type="component" value="Unassembled WGS sequence"/>
</dbReference>